<reference evidence="2" key="1">
    <citation type="journal article" date="2014" name="Proc. Natl. Acad. Sci. U.S.A.">
        <title>Extensive sampling of basidiomycete genomes demonstrates inadequacy of the white-rot/brown-rot paradigm for wood decay fungi.</title>
        <authorList>
            <person name="Riley R."/>
            <person name="Salamov A.A."/>
            <person name="Brown D.W."/>
            <person name="Nagy L.G."/>
            <person name="Floudas D."/>
            <person name="Held B.W."/>
            <person name="Levasseur A."/>
            <person name="Lombard V."/>
            <person name="Morin E."/>
            <person name="Otillar R."/>
            <person name="Lindquist E.A."/>
            <person name="Sun H."/>
            <person name="LaButti K.M."/>
            <person name="Schmutz J."/>
            <person name="Jabbour D."/>
            <person name="Luo H."/>
            <person name="Baker S.E."/>
            <person name="Pisabarro A.G."/>
            <person name="Walton J.D."/>
            <person name="Blanchette R.A."/>
            <person name="Henrissat B."/>
            <person name="Martin F."/>
            <person name="Cullen D."/>
            <person name="Hibbett D.S."/>
            <person name="Grigoriev I.V."/>
        </authorList>
    </citation>
    <scope>NUCLEOTIDE SEQUENCE [LARGE SCALE GENOMIC DNA]</scope>
    <source>
        <strain evidence="2">FD-172 SS1</strain>
    </source>
</reference>
<keyword evidence="2" id="KW-1185">Reference proteome</keyword>
<dbReference type="EMBL" id="KL198027">
    <property type="protein sequence ID" value="KDQ16470.1"/>
    <property type="molecule type" value="Genomic_DNA"/>
</dbReference>
<proteinExistence type="predicted"/>
<organism evidence="1 2">
    <name type="scientific">Botryobasidium botryosum (strain FD-172 SS1)</name>
    <dbReference type="NCBI Taxonomy" id="930990"/>
    <lineage>
        <taxon>Eukaryota</taxon>
        <taxon>Fungi</taxon>
        <taxon>Dikarya</taxon>
        <taxon>Basidiomycota</taxon>
        <taxon>Agaricomycotina</taxon>
        <taxon>Agaricomycetes</taxon>
        <taxon>Cantharellales</taxon>
        <taxon>Botryobasidiaceae</taxon>
        <taxon>Botryobasidium</taxon>
    </lineage>
</organism>
<sequence>MMRSRVTSSLVASLECAIGRLGMGIRGQEGKCRRTLVTRGVLSRRGEAASSVQRRVYLISTSLGHPNWRPNPR</sequence>
<dbReference type="AlphaFoldDB" id="A0A067MP30"/>
<evidence type="ECO:0000313" key="2">
    <source>
        <dbReference type="Proteomes" id="UP000027195"/>
    </source>
</evidence>
<evidence type="ECO:0000313" key="1">
    <source>
        <dbReference type="EMBL" id="KDQ16470.1"/>
    </source>
</evidence>
<accession>A0A067MP30</accession>
<gene>
    <name evidence="1" type="ORF">BOTBODRAFT_249980</name>
</gene>
<protein>
    <submittedName>
        <fullName evidence="1">Uncharacterized protein</fullName>
    </submittedName>
</protein>
<dbReference type="Proteomes" id="UP000027195">
    <property type="component" value="Unassembled WGS sequence"/>
</dbReference>
<dbReference type="InParanoid" id="A0A067MP30"/>
<name>A0A067MP30_BOTB1</name>
<dbReference type="HOGENOM" id="CLU_2704492_0_0_1"/>